<reference evidence="2" key="2">
    <citation type="submission" date="2025-09" db="UniProtKB">
        <authorList>
            <consortium name="Ensembl"/>
        </authorList>
    </citation>
    <scope>IDENTIFICATION</scope>
</reference>
<dbReference type="Pfam" id="PF00782">
    <property type="entry name" value="DSPc"/>
    <property type="match status" value="1"/>
</dbReference>
<dbReference type="InterPro" id="IPR000387">
    <property type="entry name" value="Tyr_Pase_dom"/>
</dbReference>
<evidence type="ECO:0000313" key="2">
    <source>
        <dbReference type="Ensembl" id="ENSPSTP00000000962.1"/>
    </source>
</evidence>
<dbReference type="InterPro" id="IPR003595">
    <property type="entry name" value="Tyr_Pase_cat"/>
</dbReference>
<dbReference type="Proteomes" id="UP000694428">
    <property type="component" value="Unplaced"/>
</dbReference>
<sequence length="705" mass="80655">MQGSPRRRSAVSIFSNFFQGRRHSSSDPLLRIIQRRRSSVVEVLSSSTHRVMVAISSLSPEELDATFPEKKRSSRRPTAKYTKVGERLRHVIPGHMQCSMACGGRACKYENPARWSDQEQAIKGLYSSWYQIPLRIFTQFSYYHLLLVISPLHTLLKTSLSVKQVTLSLFILVYFYNFGWKDYGVASLTTILDMVKVMAFALQEGRVAVHCHAGLGRTGVLVACYLVFATRMTADQAILFVRAKRPNSIQTRGQLLCIREFTQFLIPLRNVFACCEPKAHRVTLSQYLTRQRHLLHGYESRHLKHVPKLIHLVCKLLLDLAENRQVVKAELLDIADLSAEIEKTVSQLVSTQLDGDLARQDSDTSDSSHTHSATCDTQDSLFSLAHECDPLWKRRNVECLQPLSHVRRRLSYSDSDLRRTEFLLEQGETAWTVPAQILLCNKLKQNSGEESSATDEQKPQLDLNKEALVRNTCTIWNQTKFNLDGQKDGSSLYQRRNSTKEVQRSRTFSSGLASLHYTREPGTPRHNFTNEVGHRKERETHMYSRRVYVSEDSDTSSSSKVNFSIGCESQGSKDPSEAIPHIVLQSELSLEARRVLAAKALANINEFLEEDEVRQKVEMWQKELNSRDGAWDKISTERDPFILCSLMWSWIEQLKEPIISKDDIDMLAKNSIESQDALNLLRKVDVLYVNALFEQYFVKLFICDL</sequence>
<dbReference type="SMART" id="SM00404">
    <property type="entry name" value="PTPc_motif"/>
    <property type="match status" value="1"/>
</dbReference>
<name>A0A8C9EIA9_PAVCR</name>
<dbReference type="Gene3D" id="3.90.190.10">
    <property type="entry name" value="Protein tyrosine phosphatase superfamily"/>
    <property type="match status" value="1"/>
</dbReference>
<dbReference type="FunFam" id="3.90.190.10:FF:000157">
    <property type="entry name" value="Protein-tyrosine phosphatase"/>
    <property type="match status" value="1"/>
</dbReference>
<dbReference type="Ensembl" id="ENSPSTT00000001011.1">
    <property type="protein sequence ID" value="ENSPSTP00000000962.1"/>
    <property type="gene ID" value="ENSPSTG00000000711.1"/>
</dbReference>
<reference evidence="2" key="1">
    <citation type="submission" date="2025-08" db="UniProtKB">
        <authorList>
            <consortium name="Ensembl"/>
        </authorList>
    </citation>
    <scope>IDENTIFICATION</scope>
</reference>
<accession>A0A8C9EIA9</accession>
<feature type="domain" description="Tyrosine specific protein phosphatases" evidence="1">
    <location>
        <begin position="189"/>
        <end position="256"/>
    </location>
</feature>
<dbReference type="PROSITE" id="PS00383">
    <property type="entry name" value="TYR_PHOSPHATASE_1"/>
    <property type="match status" value="1"/>
</dbReference>
<proteinExistence type="predicted"/>
<dbReference type="AlphaFoldDB" id="A0A8C9EIA9"/>
<dbReference type="InterPro" id="IPR029021">
    <property type="entry name" value="Prot-tyrosine_phosphatase-like"/>
</dbReference>
<dbReference type="InterPro" id="IPR016130">
    <property type="entry name" value="Tyr_Pase_AS"/>
</dbReference>
<dbReference type="SUPFAM" id="SSF52799">
    <property type="entry name" value="(Phosphotyrosine protein) phosphatases II"/>
    <property type="match status" value="1"/>
</dbReference>
<dbReference type="InterPro" id="IPR000340">
    <property type="entry name" value="Dual-sp_phosphatase_cat-dom"/>
</dbReference>
<evidence type="ECO:0000313" key="3">
    <source>
        <dbReference type="Proteomes" id="UP000694428"/>
    </source>
</evidence>
<evidence type="ECO:0000259" key="1">
    <source>
        <dbReference type="PROSITE" id="PS50056"/>
    </source>
</evidence>
<keyword evidence="3" id="KW-1185">Reference proteome</keyword>
<organism evidence="2 3">
    <name type="scientific">Pavo cristatus</name>
    <name type="common">Indian peafowl</name>
    <name type="synonym">Blue peafowl</name>
    <dbReference type="NCBI Taxonomy" id="9049"/>
    <lineage>
        <taxon>Eukaryota</taxon>
        <taxon>Metazoa</taxon>
        <taxon>Chordata</taxon>
        <taxon>Craniata</taxon>
        <taxon>Vertebrata</taxon>
        <taxon>Euteleostomi</taxon>
        <taxon>Archelosauria</taxon>
        <taxon>Archosauria</taxon>
        <taxon>Dinosauria</taxon>
        <taxon>Saurischia</taxon>
        <taxon>Theropoda</taxon>
        <taxon>Coelurosauria</taxon>
        <taxon>Aves</taxon>
        <taxon>Neognathae</taxon>
        <taxon>Galloanserae</taxon>
        <taxon>Galliformes</taxon>
        <taxon>Phasianidae</taxon>
        <taxon>Phasianinae</taxon>
        <taxon>Pavo</taxon>
    </lineage>
</organism>
<dbReference type="InterPro" id="IPR050561">
    <property type="entry name" value="PTP"/>
</dbReference>
<protein>
    <recommendedName>
        <fullName evidence="1">Tyrosine specific protein phosphatases domain-containing protein</fullName>
    </recommendedName>
</protein>
<dbReference type="PROSITE" id="PS50056">
    <property type="entry name" value="TYR_PHOSPHATASE_2"/>
    <property type="match status" value="1"/>
</dbReference>
<dbReference type="PANTHER" id="PTHR23339">
    <property type="entry name" value="TYROSINE SPECIFIC PROTEIN PHOSPHATASE AND DUAL SPECIFICITY PROTEIN PHOSPHATASE"/>
    <property type="match status" value="1"/>
</dbReference>